<proteinExistence type="predicted"/>
<gene>
    <name evidence="1" type="ORF">ECIG_04795</name>
</gene>
<evidence type="ECO:0000313" key="1">
    <source>
        <dbReference type="EMBL" id="EGI16398.1"/>
    </source>
</evidence>
<protein>
    <submittedName>
        <fullName evidence="1">Putative cytoplasmic protein</fullName>
    </submittedName>
</protein>
<accession>F4SYF1</accession>
<sequence>MHIRQLLPEAQQKSFRTLKKLKHGMDWSIQQVTAESGFHYHEDMMKAVCVVVDDKGLDPVRYL</sequence>
<name>F4SYF1_ECOLX</name>
<dbReference type="HOGENOM" id="CLU_2879014_0_0_6"/>
<evidence type="ECO:0000313" key="2">
    <source>
        <dbReference type="Proteomes" id="UP000004710"/>
    </source>
</evidence>
<reference evidence="1 2" key="1">
    <citation type="submission" date="2010-01" db="EMBL/GenBank/DDBJ databases">
        <title>The Genome Sequence of Escherichia coli M605.</title>
        <authorList>
            <consortium name="The Broad Institute Genome Sequencing Platform"/>
            <consortium name="The Broad Institute Genome Sequencing Center for Infectious Disease"/>
            <person name="Feldgarden M."/>
            <person name="Gordon D.M."/>
            <person name="Johnson J.R."/>
            <person name="Johnston B.D."/>
            <person name="Young S."/>
            <person name="Zeng Q."/>
            <person name="Koehrsen M."/>
            <person name="Alvarado L."/>
            <person name="Berlin A.M."/>
            <person name="Borenstein D."/>
            <person name="Chapman S.B."/>
            <person name="Chen Z."/>
            <person name="Engels R."/>
            <person name="Freedman E."/>
            <person name="Gellesch M."/>
            <person name="Goldberg J."/>
            <person name="Griggs A."/>
            <person name="Gujja S."/>
            <person name="Heilman E.R."/>
            <person name="Heiman D.I."/>
            <person name="Hepburn T.A."/>
            <person name="Howarth C."/>
            <person name="Jen D."/>
            <person name="Larson L."/>
            <person name="Lewis B."/>
            <person name="Mehta T."/>
            <person name="Park D."/>
            <person name="Pearson M."/>
            <person name="Richards J."/>
            <person name="Roberts A."/>
            <person name="Saif S."/>
            <person name="Shea T.D."/>
            <person name="Shenoy N."/>
            <person name="Sisk P."/>
            <person name="Stolte C."/>
            <person name="Sykes S.N."/>
            <person name="Walk T."/>
            <person name="White J."/>
            <person name="Yandava C."/>
            <person name="Haas B."/>
            <person name="Henn M.R."/>
            <person name="Nusbaum C."/>
            <person name="Birren B."/>
        </authorList>
    </citation>
    <scope>NUCLEOTIDE SEQUENCE [LARGE SCALE GENOMIC DNA]</scope>
    <source>
        <strain evidence="1 2">M605</strain>
    </source>
</reference>
<organism evidence="1 2">
    <name type="scientific">Escherichia coli M605</name>
    <dbReference type="NCBI Taxonomy" id="656417"/>
    <lineage>
        <taxon>Bacteria</taxon>
        <taxon>Pseudomonadati</taxon>
        <taxon>Pseudomonadota</taxon>
        <taxon>Gammaproteobacteria</taxon>
        <taxon>Enterobacterales</taxon>
        <taxon>Enterobacteriaceae</taxon>
        <taxon>Escherichia</taxon>
    </lineage>
</organism>
<dbReference type="Proteomes" id="UP000004710">
    <property type="component" value="Unassembled WGS sequence"/>
</dbReference>
<dbReference type="AlphaFoldDB" id="F4SYF1"/>
<dbReference type="EMBL" id="GL883905">
    <property type="protein sequence ID" value="EGI16398.1"/>
    <property type="molecule type" value="Genomic_DNA"/>
</dbReference>